<dbReference type="GO" id="GO:0003677">
    <property type="term" value="F:DNA binding"/>
    <property type="evidence" value="ECO:0007669"/>
    <property type="project" value="UniProtKB-KW"/>
</dbReference>
<feature type="domain" description="HTH merR-type" evidence="3">
    <location>
        <begin position="4"/>
        <end position="72"/>
    </location>
</feature>
<protein>
    <submittedName>
        <fullName evidence="4">MerR family DNA-binding transcriptional regulator</fullName>
    </submittedName>
</protein>
<name>A0ABU9XKW1_9BACI</name>
<dbReference type="SMART" id="SM00422">
    <property type="entry name" value="HTH_MERR"/>
    <property type="match status" value="1"/>
</dbReference>
<dbReference type="PRINTS" id="PR00040">
    <property type="entry name" value="HTHMERR"/>
</dbReference>
<evidence type="ECO:0000259" key="3">
    <source>
        <dbReference type="PROSITE" id="PS50937"/>
    </source>
</evidence>
<dbReference type="CDD" id="cd04776">
    <property type="entry name" value="HTH_GnyR"/>
    <property type="match status" value="1"/>
</dbReference>
<feature type="coiled-coil region" evidence="2">
    <location>
        <begin position="101"/>
        <end position="128"/>
    </location>
</feature>
<dbReference type="InterPro" id="IPR000551">
    <property type="entry name" value="MerR-type_HTH_dom"/>
</dbReference>
<sequence length="135" mass="15973">MTKRYSISELAKQFNISTRTIRYYEEVGLLHPPRSEGGQRFFTRKEQTRLKLIFRGKRYGFTLDEIHNMLQLFDLDPSGRKQLLKTIEYGKEKIGEVSERIQDLMAMRGEMENLIEEFEKRLTEVEGISDEASFD</sequence>
<dbReference type="PROSITE" id="PS50937">
    <property type="entry name" value="HTH_MERR_2"/>
    <property type="match status" value="1"/>
</dbReference>
<evidence type="ECO:0000256" key="1">
    <source>
        <dbReference type="ARBA" id="ARBA00023125"/>
    </source>
</evidence>
<proteinExistence type="predicted"/>
<keyword evidence="5" id="KW-1185">Reference proteome</keyword>
<dbReference type="Gene3D" id="1.10.1660.10">
    <property type="match status" value="1"/>
</dbReference>
<comment type="caution">
    <text evidence="4">The sequence shown here is derived from an EMBL/GenBank/DDBJ whole genome shotgun (WGS) entry which is preliminary data.</text>
</comment>
<dbReference type="InterPro" id="IPR047057">
    <property type="entry name" value="MerR_fam"/>
</dbReference>
<dbReference type="Proteomes" id="UP001444625">
    <property type="component" value="Unassembled WGS sequence"/>
</dbReference>
<dbReference type="RefSeq" id="WP_345826134.1">
    <property type="nucleotide sequence ID" value="NZ_JBDIML010000006.1"/>
</dbReference>
<reference evidence="4 5" key="1">
    <citation type="submission" date="2024-05" db="EMBL/GenBank/DDBJ databases">
        <authorList>
            <person name="Haq I."/>
            <person name="Ullah Z."/>
            <person name="Ahmad R."/>
            <person name="Li M."/>
            <person name="Tong Y."/>
        </authorList>
    </citation>
    <scope>NUCLEOTIDE SEQUENCE [LARGE SCALE GENOMIC DNA]</scope>
    <source>
        <strain evidence="4 5">16A2E</strain>
    </source>
</reference>
<evidence type="ECO:0000256" key="2">
    <source>
        <dbReference type="SAM" id="Coils"/>
    </source>
</evidence>
<organism evidence="4 5">
    <name type="scientific">Ornithinibacillus xuwenensis</name>
    <dbReference type="NCBI Taxonomy" id="3144668"/>
    <lineage>
        <taxon>Bacteria</taxon>
        <taxon>Bacillati</taxon>
        <taxon>Bacillota</taxon>
        <taxon>Bacilli</taxon>
        <taxon>Bacillales</taxon>
        <taxon>Bacillaceae</taxon>
        <taxon>Ornithinibacillus</taxon>
    </lineage>
</organism>
<dbReference type="Pfam" id="PF13411">
    <property type="entry name" value="MerR_1"/>
    <property type="match status" value="1"/>
</dbReference>
<dbReference type="InterPro" id="IPR009061">
    <property type="entry name" value="DNA-bd_dom_put_sf"/>
</dbReference>
<evidence type="ECO:0000313" key="4">
    <source>
        <dbReference type="EMBL" id="MEN2768640.1"/>
    </source>
</evidence>
<evidence type="ECO:0000313" key="5">
    <source>
        <dbReference type="Proteomes" id="UP001444625"/>
    </source>
</evidence>
<keyword evidence="2" id="KW-0175">Coiled coil</keyword>
<dbReference type="PANTHER" id="PTHR30204">
    <property type="entry name" value="REDOX-CYCLING DRUG-SENSING TRANSCRIPTIONAL ACTIVATOR SOXR"/>
    <property type="match status" value="1"/>
</dbReference>
<dbReference type="PANTHER" id="PTHR30204:SF58">
    <property type="entry name" value="HTH-TYPE TRANSCRIPTIONAL REGULATOR YFMP"/>
    <property type="match status" value="1"/>
</dbReference>
<accession>A0ABU9XKW1</accession>
<gene>
    <name evidence="4" type="ORF">ABC228_15765</name>
</gene>
<dbReference type="EMBL" id="JBDIML010000006">
    <property type="protein sequence ID" value="MEN2768640.1"/>
    <property type="molecule type" value="Genomic_DNA"/>
</dbReference>
<dbReference type="SUPFAM" id="SSF46955">
    <property type="entry name" value="Putative DNA-binding domain"/>
    <property type="match status" value="1"/>
</dbReference>
<keyword evidence="1 4" id="KW-0238">DNA-binding</keyword>